<name>A0ABV9QUL5_9GAMM</name>
<evidence type="ECO:0000313" key="2">
    <source>
        <dbReference type="EMBL" id="MFC4820468.1"/>
    </source>
</evidence>
<evidence type="ECO:0000259" key="1">
    <source>
        <dbReference type="Pfam" id="PF13640"/>
    </source>
</evidence>
<sequence length="238" mass="26726">MNAVPQPIDPPRLLDPAHLDRTDTLVRAQPFAFLIAHGQLPDAARAELAADFPRYPSAGFFPHEEKDCGPSLNRLIGELTSREFADAIGARLGIPDLGNYPTLVTICRALNKRHGTIHTDSRSKIVTALVYLNETWPPISEGCFRFLNRIDDIDDLVVPEIRPLYGNLVAFRRADNSFHGHLPHEGERRVVQVAWLTSEDEKLRKTQRGKLSRLFKKLFGGVDRKLGAGRDRNAAHRD</sequence>
<dbReference type="Proteomes" id="UP001595886">
    <property type="component" value="Unassembled WGS sequence"/>
</dbReference>
<proteinExistence type="predicted"/>
<dbReference type="InterPro" id="IPR044862">
    <property type="entry name" value="Pro_4_hyd_alph_FE2OG_OXY"/>
</dbReference>
<organism evidence="2 3">
    <name type="scientific">Dokdonella ginsengisoli</name>
    <dbReference type="NCBI Taxonomy" id="363846"/>
    <lineage>
        <taxon>Bacteria</taxon>
        <taxon>Pseudomonadati</taxon>
        <taxon>Pseudomonadota</taxon>
        <taxon>Gammaproteobacteria</taxon>
        <taxon>Lysobacterales</taxon>
        <taxon>Rhodanobacteraceae</taxon>
        <taxon>Dokdonella</taxon>
    </lineage>
</organism>
<comment type="caution">
    <text evidence="2">The sequence shown here is derived from an EMBL/GenBank/DDBJ whole genome shotgun (WGS) entry which is preliminary data.</text>
</comment>
<dbReference type="EC" id="1.14.11.-" evidence="2"/>
<dbReference type="GO" id="GO:0016491">
    <property type="term" value="F:oxidoreductase activity"/>
    <property type="evidence" value="ECO:0007669"/>
    <property type="project" value="UniProtKB-KW"/>
</dbReference>
<evidence type="ECO:0000313" key="3">
    <source>
        <dbReference type="Proteomes" id="UP001595886"/>
    </source>
</evidence>
<feature type="domain" description="Prolyl 4-hydroxylase alpha subunit Fe(2+) 2OG dioxygenase" evidence="1">
    <location>
        <begin position="114"/>
        <end position="196"/>
    </location>
</feature>
<dbReference type="EMBL" id="JBHSHD010000007">
    <property type="protein sequence ID" value="MFC4820468.1"/>
    <property type="molecule type" value="Genomic_DNA"/>
</dbReference>
<accession>A0ABV9QUL5</accession>
<protein>
    <submittedName>
        <fullName evidence="2">2OG-Fe(II) oxygenase</fullName>
        <ecNumber evidence="2">1.14.11.-</ecNumber>
    </submittedName>
</protein>
<dbReference type="Pfam" id="PF13640">
    <property type="entry name" value="2OG-FeII_Oxy_3"/>
    <property type="match status" value="1"/>
</dbReference>
<dbReference type="RefSeq" id="WP_380020324.1">
    <property type="nucleotide sequence ID" value="NZ_JBHSHD010000007.1"/>
</dbReference>
<dbReference type="Gene3D" id="2.60.120.620">
    <property type="entry name" value="q2cbj1_9rhob like domain"/>
    <property type="match status" value="1"/>
</dbReference>
<gene>
    <name evidence="2" type="ORF">ACFO6Q_09030</name>
</gene>
<keyword evidence="2" id="KW-0560">Oxidoreductase</keyword>
<keyword evidence="3" id="KW-1185">Reference proteome</keyword>
<reference evidence="3" key="1">
    <citation type="journal article" date="2019" name="Int. J. Syst. Evol. Microbiol.">
        <title>The Global Catalogue of Microorganisms (GCM) 10K type strain sequencing project: providing services to taxonomists for standard genome sequencing and annotation.</title>
        <authorList>
            <consortium name="The Broad Institute Genomics Platform"/>
            <consortium name="The Broad Institute Genome Sequencing Center for Infectious Disease"/>
            <person name="Wu L."/>
            <person name="Ma J."/>
        </authorList>
    </citation>
    <scope>NUCLEOTIDE SEQUENCE [LARGE SCALE GENOMIC DNA]</scope>
    <source>
        <strain evidence="3">CCUG 30340</strain>
    </source>
</reference>